<protein>
    <submittedName>
        <fullName evidence="1">Uncharacterized protein</fullName>
    </submittedName>
</protein>
<dbReference type="RefSeq" id="WP_139450700.1">
    <property type="nucleotide sequence ID" value="NZ_VDMB01000030.1"/>
</dbReference>
<name>A0A5S5MCI3_9BACT</name>
<proteinExistence type="predicted"/>
<comment type="caution">
    <text evidence="1">The sequence shown here is derived from an EMBL/GenBank/DDBJ whole genome shotgun (WGS) entry which is preliminary data.</text>
</comment>
<evidence type="ECO:0000313" key="2">
    <source>
        <dbReference type="Proteomes" id="UP000321899"/>
    </source>
</evidence>
<evidence type="ECO:0000313" key="1">
    <source>
        <dbReference type="EMBL" id="TYT73424.1"/>
    </source>
</evidence>
<keyword evidence="2" id="KW-1185">Reference proteome</keyword>
<accession>A0A5S5MCI3</accession>
<dbReference type="AlphaFoldDB" id="A0A5S5MCI3"/>
<organism evidence="1 2">
    <name type="scientific">Desulfobotulus mexicanus</name>
    <dbReference type="NCBI Taxonomy" id="2586642"/>
    <lineage>
        <taxon>Bacteria</taxon>
        <taxon>Pseudomonadati</taxon>
        <taxon>Thermodesulfobacteriota</taxon>
        <taxon>Desulfobacteria</taxon>
        <taxon>Desulfobacterales</taxon>
        <taxon>Desulfobacteraceae</taxon>
        <taxon>Desulfobotulus</taxon>
    </lineage>
</organism>
<gene>
    <name evidence="1" type="ORF">FIM25_15140</name>
</gene>
<dbReference type="Proteomes" id="UP000321899">
    <property type="component" value="Unassembled WGS sequence"/>
</dbReference>
<sequence>MLSDFMDTIVSRGAEALLPHNLPDIWLEPVFRAATRFLRHASGNSPAEAGENPMDLFEDMDGSLFLAAITEIIQSRYDYPAHFQMETLPEEVLFESIACYAMYAALETIHRQHSINYPHPDPDTLLEPETILEIEEENPKLSELLHKTFSGPEKK</sequence>
<reference evidence="1 2" key="1">
    <citation type="submission" date="2019-06" db="EMBL/GenBank/DDBJ databases">
        <title>Desulfobotulus mexicanus sp. nov., a novel sulfate-reducing bacterium isolated from the sediment of an alkaline crater lake in Mexico.</title>
        <authorList>
            <person name="Hirschler-Rea A."/>
        </authorList>
    </citation>
    <scope>NUCLEOTIDE SEQUENCE [LARGE SCALE GENOMIC DNA]</scope>
    <source>
        <strain evidence="1 2">PAR22N</strain>
    </source>
</reference>
<dbReference type="OrthoDB" id="5418380at2"/>
<dbReference type="EMBL" id="VDMB01000030">
    <property type="protein sequence ID" value="TYT73424.1"/>
    <property type="molecule type" value="Genomic_DNA"/>
</dbReference>